<feature type="non-terminal residue" evidence="1">
    <location>
        <position position="1292"/>
    </location>
</feature>
<gene>
    <name evidence="1" type="ORF">PCOR1329_LOCUS49842</name>
</gene>
<feature type="non-terminal residue" evidence="1">
    <location>
        <position position="1"/>
    </location>
</feature>
<proteinExistence type="predicted"/>
<dbReference type="Proteomes" id="UP001189429">
    <property type="component" value="Unassembled WGS sequence"/>
</dbReference>
<evidence type="ECO:0008006" key="3">
    <source>
        <dbReference type="Google" id="ProtNLM"/>
    </source>
</evidence>
<keyword evidence="2" id="KW-1185">Reference proteome</keyword>
<accession>A0ABN9UMC9</accession>
<dbReference type="InterPro" id="IPR036691">
    <property type="entry name" value="Endo/exonu/phosph_ase_sf"/>
</dbReference>
<name>A0ABN9UMC9_9DINO</name>
<dbReference type="Gene3D" id="3.60.10.10">
    <property type="entry name" value="Endonuclease/exonuclease/phosphatase"/>
    <property type="match status" value="1"/>
</dbReference>
<dbReference type="SUPFAM" id="SSF56219">
    <property type="entry name" value="DNase I-like"/>
    <property type="match status" value="1"/>
</dbReference>
<dbReference type="EMBL" id="CAUYUJ010016037">
    <property type="protein sequence ID" value="CAK0861050.1"/>
    <property type="molecule type" value="Genomic_DNA"/>
</dbReference>
<organism evidence="1 2">
    <name type="scientific">Prorocentrum cordatum</name>
    <dbReference type="NCBI Taxonomy" id="2364126"/>
    <lineage>
        <taxon>Eukaryota</taxon>
        <taxon>Sar</taxon>
        <taxon>Alveolata</taxon>
        <taxon>Dinophyceae</taxon>
        <taxon>Prorocentrales</taxon>
        <taxon>Prorocentraceae</taxon>
        <taxon>Prorocentrum</taxon>
    </lineage>
</organism>
<reference evidence="1" key="1">
    <citation type="submission" date="2023-10" db="EMBL/GenBank/DDBJ databases">
        <authorList>
            <person name="Chen Y."/>
            <person name="Shah S."/>
            <person name="Dougan E. K."/>
            <person name="Thang M."/>
            <person name="Chan C."/>
        </authorList>
    </citation>
    <scope>NUCLEOTIDE SEQUENCE [LARGE SCALE GENOMIC DNA]</scope>
</reference>
<evidence type="ECO:0000313" key="2">
    <source>
        <dbReference type="Proteomes" id="UP001189429"/>
    </source>
</evidence>
<protein>
    <recommendedName>
        <fullName evidence="3">Reverse transcriptase domain-containing protein</fullName>
    </recommendedName>
</protein>
<sequence length="1292" mass="137930">LSLAHSTPLDRASGGVGVLCRRRIGFHPHADLVADGLQHRLQAAWLGAVMKGGLHLCSIWLFHSRGVSESNLHILAEAAALLGTLSGPWVIAGDWNITPDMLTATGWLDVVKGRIILPAFPTCNGSTYDFFVVSRSIAHAVLGVGRIDDGGFTPHFPTRLYLAGDARRKAVRRLVRPRRVDGELPAGPLLDPAPGDWEADDIADVAQLAAAIDNWHRAARRTFSSFSGLPAPWFRPRFRWEPAAGQLARRYAGASMVAVAWRECSARAFEVAAILGRPQPAAADEVLLARHWSRVLAATQRAGRAPGEVSEAMRAWAAAFGHARQSRGPTALRSLAAEAAKHAQRIERAVSGARLASYHGALAAPGGSRAARPWASAPGELAFRYVRGIGGWSRSPLGDPRCDEDIPDADDMDSEPHADRVEVSMDARSHAAVALLSEQSALDAEAAGWAEQWAVQEAYHEPFFPEHLLSAPQPITLRALDQAIASFPVRTGLGADRLSPRAIQRLPIAARMLLIHILLAAERLGAWTAACNLRAAWAAAFAAEASATSARQHVAPLLDLAKAFERVPRHLVAAAAARLGFDLIILRLSLAAYRLARAIGVEGSFSCLLIATLGLAAGSGFAALELQMLLHESMLIASWRWPSLRLYLCVDGLTITASDFSDEALVAVARGANFFVDMFERCLVLTVSTTKSFAVASRPSLAARLPRMSWRRFLVPRRSVKMLGTAYAGGRARAIGVLKTRLKQLKMRIPRVHALRRQRVDTARVVKAIGSPSCTAWTYIIGASSTHLHNMRVAALCAALPPGASRNVDVTFAVLDAGGAALDPAHAAHATPLRHWGLAYWQEWAPAPEFDHVFEESRTRLERVVATGRSPWSAVAGPVAAVIAAAWRLGWTGSSPRRFLEDVGETVDFLLMSPAMASAAVRGSVGRWRTKRVISMIPSIAASTPDLPTDAGADSFTALVGRPLARLLKGQGRPHSTVSQWSAPCRSMLLSAATGGQWPQVRLARLRHADVVDLACQLCGEAPGTLLHRRCRAASLPPEGWPEPPSACSDLLSALPEARATLLRARGLLTLRPPRPVAQEELAARWFPAPPDETRADLSWHADGSMRFGPLWELWRTGCGIVVVSGCGDLVAYGCAVPPPPAVALVLSITVAPPSIRTDCRAILTTAAAGTLQATRPTRMLAQLWSRVSALLDGDTSEPLVAGRLTWMPAHGSVASIGAARRSDGHVVTAVDWRANRLADAAAKAAAGSPPECAAGAQLFGQAECPVAHEGAILGAVTHAAFASWSGLAAPS</sequence>
<evidence type="ECO:0000313" key="1">
    <source>
        <dbReference type="EMBL" id="CAK0861050.1"/>
    </source>
</evidence>
<comment type="caution">
    <text evidence="1">The sequence shown here is derived from an EMBL/GenBank/DDBJ whole genome shotgun (WGS) entry which is preliminary data.</text>
</comment>